<dbReference type="InterPro" id="IPR015424">
    <property type="entry name" value="PyrdxlP-dep_Trfase"/>
</dbReference>
<dbReference type="InterPro" id="IPR049704">
    <property type="entry name" value="Aminotrans_3_PPA_site"/>
</dbReference>
<evidence type="ECO:0000313" key="4">
    <source>
        <dbReference type="EMBL" id="KAK7691115.1"/>
    </source>
</evidence>
<dbReference type="Gene3D" id="3.40.640.10">
    <property type="entry name" value="Type I PLP-dependent aspartate aminotransferase-like (Major domain)"/>
    <property type="match status" value="1"/>
</dbReference>
<organism evidence="4 5">
    <name type="scientific">Cerrena zonata</name>
    <dbReference type="NCBI Taxonomy" id="2478898"/>
    <lineage>
        <taxon>Eukaryota</taxon>
        <taxon>Fungi</taxon>
        <taxon>Dikarya</taxon>
        <taxon>Basidiomycota</taxon>
        <taxon>Agaricomycotina</taxon>
        <taxon>Agaricomycetes</taxon>
        <taxon>Polyporales</taxon>
        <taxon>Cerrenaceae</taxon>
        <taxon>Cerrena</taxon>
    </lineage>
</organism>
<dbReference type="EMBL" id="JASBNA010000006">
    <property type="protein sequence ID" value="KAK7691115.1"/>
    <property type="molecule type" value="Genomic_DNA"/>
</dbReference>
<dbReference type="GO" id="GO:0005739">
    <property type="term" value="C:mitochondrion"/>
    <property type="evidence" value="ECO:0007669"/>
    <property type="project" value="UniProtKB-SubCell"/>
</dbReference>
<dbReference type="PROSITE" id="PS00600">
    <property type="entry name" value="AA_TRANSFER_CLASS_3"/>
    <property type="match status" value="1"/>
</dbReference>
<evidence type="ECO:0000256" key="2">
    <source>
        <dbReference type="ARBA" id="ARBA00022576"/>
    </source>
</evidence>
<comment type="caution">
    <text evidence="4">The sequence shown here is derived from an EMBL/GenBank/DDBJ whole genome shotgun (WGS) entry which is preliminary data.</text>
</comment>
<sequence length="232" mass="25658">MDACEEAGVYTCEWHEAKGYWLDSPTVSIRNGRTVIDIPDAIGHDSKEVETESLGWTYSVERRLKTPLAEVYRTHIESTLQKLHGKGRTLAALVLEPIVMGAGGMIFVDPLFQRVLVDVVRSTNFYSSSTPIQSTSSDSNEWSGLPVIFDEVFVGLYRLGMKSTIPLLGVNPDISVNAKILTGGLVPMSVTLASDSILERFGATKRRMRFCMDTVTLLTLLDVKSRMKHSVS</sequence>
<keyword evidence="3" id="KW-0808">Transferase</keyword>
<evidence type="ECO:0000313" key="5">
    <source>
        <dbReference type="Proteomes" id="UP001385951"/>
    </source>
</evidence>
<dbReference type="Proteomes" id="UP001385951">
    <property type="component" value="Unassembled WGS sequence"/>
</dbReference>
<dbReference type="PANTHER" id="PTHR42684">
    <property type="entry name" value="ADENOSYLMETHIONINE-8-AMINO-7-OXONONANOATE AMINOTRANSFERASE"/>
    <property type="match status" value="1"/>
</dbReference>
<dbReference type="PANTHER" id="PTHR42684:SF3">
    <property type="entry name" value="ADENOSYLMETHIONINE-8-AMINO-7-OXONONANOATE AMINOTRANSFERASE"/>
    <property type="match status" value="1"/>
</dbReference>
<dbReference type="GO" id="GO:0004141">
    <property type="term" value="F:dethiobiotin synthase activity"/>
    <property type="evidence" value="ECO:0007669"/>
    <property type="project" value="TreeGrafter"/>
</dbReference>
<protein>
    <submittedName>
        <fullName evidence="4">Uncharacterized protein</fullName>
    </submittedName>
</protein>
<dbReference type="InterPro" id="IPR015421">
    <property type="entry name" value="PyrdxlP-dep_Trfase_major"/>
</dbReference>
<proteinExistence type="predicted"/>
<keyword evidence="5" id="KW-1185">Reference proteome</keyword>
<evidence type="ECO:0000256" key="1">
    <source>
        <dbReference type="ARBA" id="ARBA00004173"/>
    </source>
</evidence>
<accession>A0AAW0GIS5</accession>
<dbReference type="SUPFAM" id="SSF53383">
    <property type="entry name" value="PLP-dependent transferases"/>
    <property type="match status" value="1"/>
</dbReference>
<dbReference type="GO" id="GO:0004015">
    <property type="term" value="F:adenosylmethionine-8-amino-7-oxononanoate transaminase activity"/>
    <property type="evidence" value="ECO:0007669"/>
    <property type="project" value="TreeGrafter"/>
</dbReference>
<comment type="subcellular location">
    <subcellularLocation>
        <location evidence="1">Mitochondrion</location>
    </subcellularLocation>
</comment>
<gene>
    <name evidence="4" type="ORF">QCA50_006218</name>
</gene>
<keyword evidence="2" id="KW-0032">Aminotransferase</keyword>
<reference evidence="4 5" key="1">
    <citation type="submission" date="2022-09" db="EMBL/GenBank/DDBJ databases">
        <authorList>
            <person name="Palmer J.M."/>
        </authorList>
    </citation>
    <scope>NUCLEOTIDE SEQUENCE [LARGE SCALE GENOMIC DNA]</scope>
    <source>
        <strain evidence="4 5">DSM 7382</strain>
    </source>
</reference>
<evidence type="ECO:0000256" key="3">
    <source>
        <dbReference type="ARBA" id="ARBA00022679"/>
    </source>
</evidence>
<name>A0AAW0GIS5_9APHY</name>
<dbReference type="GO" id="GO:0009102">
    <property type="term" value="P:biotin biosynthetic process"/>
    <property type="evidence" value="ECO:0007669"/>
    <property type="project" value="TreeGrafter"/>
</dbReference>
<dbReference type="AlphaFoldDB" id="A0AAW0GIS5"/>